<evidence type="ECO:0000313" key="4">
    <source>
        <dbReference type="WBParaSite" id="SBAD_0001138601-mRNA-1"/>
    </source>
</evidence>
<organism evidence="4">
    <name type="scientific">Soboliphyme baturini</name>
    <dbReference type="NCBI Taxonomy" id="241478"/>
    <lineage>
        <taxon>Eukaryota</taxon>
        <taxon>Metazoa</taxon>
        <taxon>Ecdysozoa</taxon>
        <taxon>Nematoda</taxon>
        <taxon>Enoplea</taxon>
        <taxon>Dorylaimia</taxon>
        <taxon>Dioctophymatida</taxon>
        <taxon>Dioctophymatoidea</taxon>
        <taxon>Soboliphymatidae</taxon>
        <taxon>Soboliphyme</taxon>
    </lineage>
</organism>
<dbReference type="Proteomes" id="UP000270296">
    <property type="component" value="Unassembled WGS sequence"/>
</dbReference>
<dbReference type="PANTHER" id="PTHR21696">
    <property type="entry name" value="PROTEIN UNC-79 HOMOLOG"/>
    <property type="match status" value="1"/>
</dbReference>
<keyword evidence="1" id="KW-0732">Signal</keyword>
<dbReference type="WBParaSite" id="SBAD_0001138601-mRNA-1">
    <property type="protein sequence ID" value="SBAD_0001138601-mRNA-1"/>
    <property type="gene ID" value="SBAD_0001138601"/>
</dbReference>
<dbReference type="InterPro" id="IPR024855">
    <property type="entry name" value="UNC79"/>
</dbReference>
<dbReference type="EMBL" id="UZAM01014925">
    <property type="protein sequence ID" value="VDP36413.1"/>
    <property type="molecule type" value="Genomic_DNA"/>
</dbReference>
<gene>
    <name evidence="2" type="ORF">SBAD_LOCUS11010</name>
</gene>
<evidence type="ECO:0000256" key="1">
    <source>
        <dbReference type="SAM" id="SignalP"/>
    </source>
</evidence>
<sequence>MMTCAVCLQFACTWLRTVLQTHSDVFVQCLLPDPPSYAKVGGNWDKMSKRNEQLKEGLSKILALIPYDLISYETWEKIMPMWFEVISMQISESDLAELKVLLCKIFEVNLCSLSFPPQEIYHFIEVRLTCQDYQEQAMAVRWLQLLTDIDILIPLDVLLNLLKCTAENVPTLLQTKAGFFKASKEASVERDTPDDEMFTMSPQSSDEIPLYQQSILGPIEETNVTLFAIMLDVLLRQMELWDVPKNQGVESGLMQSVLILLTVMMKAPWSGIHVCENPDFDDFADCMYCRVATVFCQLLVETVQDICPRWYSKTEVSTTYSETKVINQGKAGRKSFESVGSLVTGIAPKDSSKSSTSVVLEVLTSSADGGKGPFGKTNGALKTAVIHEESPPIEFVGILPTEEPEIGIAETVTLTETDMELATCKVVTTTLIDEQENEEEADKQPSPTLTNNFWPTSVGNFRFCLEESHGQLQLLYHLMNKIENFRNPDVIYYKLCAVKYLCLHGKSLSKINSDERGFLIWAQENILIPKFWTLLQTQYSQIAEVCTPLILHCLNLPSGADTYWKLIDEDFSSSDPMVRFAAGTSCFISFTVSLL</sequence>
<dbReference type="PANTHER" id="PTHR21696:SF2">
    <property type="entry name" value="PROTEIN UNC-79 HOMOLOG"/>
    <property type="match status" value="1"/>
</dbReference>
<accession>A0A183J562</accession>
<keyword evidence="3" id="KW-1185">Reference proteome</keyword>
<proteinExistence type="predicted"/>
<dbReference type="OrthoDB" id="5868705at2759"/>
<feature type="signal peptide" evidence="1">
    <location>
        <begin position="1"/>
        <end position="20"/>
    </location>
</feature>
<evidence type="ECO:0000313" key="3">
    <source>
        <dbReference type="Proteomes" id="UP000270296"/>
    </source>
</evidence>
<feature type="chain" id="PRO_5043140403" evidence="1">
    <location>
        <begin position="21"/>
        <end position="595"/>
    </location>
</feature>
<dbReference type="AlphaFoldDB" id="A0A183J562"/>
<dbReference type="Pfam" id="PF14776">
    <property type="entry name" value="UNC-79"/>
    <property type="match status" value="1"/>
</dbReference>
<reference evidence="2 3" key="2">
    <citation type="submission" date="2018-11" db="EMBL/GenBank/DDBJ databases">
        <authorList>
            <consortium name="Pathogen Informatics"/>
        </authorList>
    </citation>
    <scope>NUCLEOTIDE SEQUENCE [LARGE SCALE GENOMIC DNA]</scope>
</reference>
<reference evidence="4" key="1">
    <citation type="submission" date="2016-06" db="UniProtKB">
        <authorList>
            <consortium name="WormBaseParasite"/>
        </authorList>
    </citation>
    <scope>IDENTIFICATION</scope>
</reference>
<evidence type="ECO:0000313" key="2">
    <source>
        <dbReference type="EMBL" id="VDP36413.1"/>
    </source>
</evidence>
<name>A0A183J562_9BILA</name>
<protein>
    <submittedName>
        <fullName evidence="4">Protein unc-79 homolog</fullName>
    </submittedName>
</protein>